<dbReference type="AlphaFoldDB" id="A0A1N6M7P0"/>
<protein>
    <submittedName>
        <fullName evidence="1">Uncharacterized protein</fullName>
    </submittedName>
</protein>
<organism evidence="1 2">
    <name type="scientific">Vibrio spartinae</name>
    <dbReference type="NCBI Taxonomy" id="1918945"/>
    <lineage>
        <taxon>Bacteria</taxon>
        <taxon>Pseudomonadati</taxon>
        <taxon>Pseudomonadota</taxon>
        <taxon>Gammaproteobacteria</taxon>
        <taxon>Vibrionales</taxon>
        <taxon>Vibrionaceae</taxon>
        <taxon>Vibrio</taxon>
    </lineage>
</organism>
<evidence type="ECO:0000313" key="1">
    <source>
        <dbReference type="EMBL" id="SIO95449.1"/>
    </source>
</evidence>
<sequence>MRLCYPPQLQPQNMKSRLACSNDHPIQSAHQWYDKIPFRACNRPQIHWQSSHRHIKAQSVALSESGNINLMFFFMNELKIQQKIDKSIDHQSCAEKQKTHQIGFSINSRHIKTIQTVKLDKTNNPA</sequence>
<gene>
    <name evidence="1" type="ORF">VSP9026_03193</name>
</gene>
<dbReference type="EMBL" id="FSSB01000018">
    <property type="protein sequence ID" value="SIO95449.1"/>
    <property type="molecule type" value="Genomic_DNA"/>
</dbReference>
<reference evidence="1 2" key="1">
    <citation type="submission" date="2016-12" db="EMBL/GenBank/DDBJ databases">
        <authorList>
            <person name="Song W.-J."/>
            <person name="Kurnit D.M."/>
        </authorList>
    </citation>
    <scope>NUCLEOTIDE SEQUENCE [LARGE SCALE GENOMIC DNA]</scope>
    <source>
        <strain evidence="1 2">CECT 9026</strain>
    </source>
</reference>
<evidence type="ECO:0000313" key="2">
    <source>
        <dbReference type="Proteomes" id="UP000184774"/>
    </source>
</evidence>
<accession>A0A1N6M7P0</accession>
<name>A0A1N6M7P0_9VIBR</name>
<dbReference type="Proteomes" id="UP000184774">
    <property type="component" value="Unassembled WGS sequence"/>
</dbReference>
<proteinExistence type="predicted"/>